<dbReference type="InterPro" id="IPR036390">
    <property type="entry name" value="WH_DNA-bd_sf"/>
</dbReference>
<evidence type="ECO:0000256" key="2">
    <source>
        <dbReference type="ARBA" id="ARBA00023125"/>
    </source>
</evidence>
<keyword evidence="1" id="KW-0805">Transcription regulation</keyword>
<feature type="domain" description="HTH asnC-type" evidence="4">
    <location>
        <begin position="6"/>
        <end position="66"/>
    </location>
</feature>
<dbReference type="InterPro" id="IPR000485">
    <property type="entry name" value="AsnC-type_HTH_dom"/>
</dbReference>
<dbReference type="Gene3D" id="1.10.10.10">
    <property type="entry name" value="Winged helix-like DNA-binding domain superfamily/Winged helix DNA-binding domain"/>
    <property type="match status" value="2"/>
</dbReference>
<dbReference type="SUPFAM" id="SSF46785">
    <property type="entry name" value="Winged helix' DNA-binding domain"/>
    <property type="match status" value="2"/>
</dbReference>
<dbReference type="EMBL" id="CP034550">
    <property type="protein sequence ID" value="QFZ20356.1"/>
    <property type="molecule type" value="Genomic_DNA"/>
</dbReference>
<protein>
    <submittedName>
        <fullName evidence="5">Lrp/AsnC family transcriptional regulator</fullName>
    </submittedName>
</protein>
<dbReference type="KEGG" id="ssyi:EKG83_25670"/>
<keyword evidence="2" id="KW-0238">DNA-binding</keyword>
<evidence type="ECO:0000256" key="3">
    <source>
        <dbReference type="ARBA" id="ARBA00023163"/>
    </source>
</evidence>
<dbReference type="InterPro" id="IPR019888">
    <property type="entry name" value="Tscrpt_reg_AsnC-like"/>
</dbReference>
<dbReference type="Proteomes" id="UP000325787">
    <property type="component" value="Chromosome"/>
</dbReference>
<name>A0A5Q0H287_SACSY</name>
<evidence type="ECO:0000259" key="4">
    <source>
        <dbReference type="PROSITE" id="PS50956"/>
    </source>
</evidence>
<dbReference type="InterPro" id="IPR019887">
    <property type="entry name" value="Tscrpt_reg_AsnC/Lrp_C"/>
</dbReference>
<dbReference type="InterPro" id="IPR036388">
    <property type="entry name" value="WH-like_DNA-bd_sf"/>
</dbReference>
<dbReference type="Pfam" id="PF13404">
    <property type="entry name" value="HTH_AsnC-type"/>
    <property type="match status" value="2"/>
</dbReference>
<keyword evidence="6" id="KW-1185">Reference proteome</keyword>
<dbReference type="SMART" id="SM00344">
    <property type="entry name" value="HTH_ASNC"/>
    <property type="match status" value="2"/>
</dbReference>
<sequence length="322" mass="34461">METVTLDDLDRGLAHALQLDGRAPFSKIAGVLGVSENTVARRYRRLRAAGVLRVVGALVGARLGNVVWTIRLRCTPDAAGSIAMSLARRPDTFWVHLLSGGTEISCVTQTRLPEERDALLLQKLARSGRVSSVTAHCVLKGFAGPGGWAGLSCLSPRQVEAMRDGTPIVADEPVELSEGDHVLLGALSVDGRTGLADLAVATGWSESTVSRRMDRLRRTGVLSYQVDLPADVLGYHAEARLWMSVRPSALVATAETLAGHPEVSFTAVTTGPTNLVATVICRDSLDLYRYLTERVATLDGITHVETAPVVRTVKRNGAVQPL</sequence>
<accession>A0A5Q0H287</accession>
<dbReference type="PANTHER" id="PTHR30154:SF34">
    <property type="entry name" value="TRANSCRIPTIONAL REGULATOR AZLB"/>
    <property type="match status" value="1"/>
</dbReference>
<dbReference type="PANTHER" id="PTHR30154">
    <property type="entry name" value="LEUCINE-RESPONSIVE REGULATORY PROTEIN"/>
    <property type="match status" value="1"/>
</dbReference>
<dbReference type="PRINTS" id="PR00033">
    <property type="entry name" value="HTHASNC"/>
</dbReference>
<proteinExistence type="predicted"/>
<dbReference type="AlphaFoldDB" id="A0A5Q0H287"/>
<evidence type="ECO:0000313" key="5">
    <source>
        <dbReference type="EMBL" id="QFZ20356.1"/>
    </source>
</evidence>
<dbReference type="Pfam" id="PF01037">
    <property type="entry name" value="AsnC_trans_reg"/>
    <property type="match status" value="1"/>
</dbReference>
<evidence type="ECO:0000313" key="6">
    <source>
        <dbReference type="Proteomes" id="UP000325787"/>
    </source>
</evidence>
<dbReference type="PROSITE" id="PS50956">
    <property type="entry name" value="HTH_ASNC_2"/>
    <property type="match status" value="1"/>
</dbReference>
<dbReference type="OrthoDB" id="3453230at2"/>
<organism evidence="5 6">
    <name type="scientific">Saccharothrix syringae</name>
    <name type="common">Nocardiopsis syringae</name>
    <dbReference type="NCBI Taxonomy" id="103733"/>
    <lineage>
        <taxon>Bacteria</taxon>
        <taxon>Bacillati</taxon>
        <taxon>Actinomycetota</taxon>
        <taxon>Actinomycetes</taxon>
        <taxon>Pseudonocardiales</taxon>
        <taxon>Pseudonocardiaceae</taxon>
        <taxon>Saccharothrix</taxon>
    </lineage>
</organism>
<reference evidence="6" key="1">
    <citation type="journal article" date="2021" name="Curr. Microbiol.">
        <title>Complete genome of nocamycin-producing strain Saccharothrix syringae NRRL B-16468 reveals the biosynthetic potential for secondary metabolites.</title>
        <authorList>
            <person name="Mo X."/>
            <person name="Yang S."/>
        </authorList>
    </citation>
    <scope>NUCLEOTIDE SEQUENCE [LARGE SCALE GENOMIC DNA]</scope>
    <source>
        <strain evidence="6">ATCC 51364 / DSM 43886 / JCM 6844 / KCTC 9398 / NBRC 14523 / NRRL B-16468 / INA 2240</strain>
    </source>
</reference>
<dbReference type="GO" id="GO:0005829">
    <property type="term" value="C:cytosol"/>
    <property type="evidence" value="ECO:0007669"/>
    <property type="project" value="TreeGrafter"/>
</dbReference>
<dbReference type="RefSeq" id="WP_033433533.1">
    <property type="nucleotide sequence ID" value="NZ_CP034550.1"/>
</dbReference>
<keyword evidence="3" id="KW-0804">Transcription</keyword>
<gene>
    <name evidence="5" type="ORF">EKG83_25670</name>
</gene>
<dbReference type="Gene3D" id="3.30.70.920">
    <property type="match status" value="1"/>
</dbReference>
<evidence type="ECO:0000256" key="1">
    <source>
        <dbReference type="ARBA" id="ARBA00023015"/>
    </source>
</evidence>
<dbReference type="GO" id="GO:0043200">
    <property type="term" value="P:response to amino acid"/>
    <property type="evidence" value="ECO:0007669"/>
    <property type="project" value="TreeGrafter"/>
</dbReference>
<dbReference type="GO" id="GO:0043565">
    <property type="term" value="F:sequence-specific DNA binding"/>
    <property type="evidence" value="ECO:0007669"/>
    <property type="project" value="InterPro"/>
</dbReference>
<dbReference type="SUPFAM" id="SSF54909">
    <property type="entry name" value="Dimeric alpha+beta barrel"/>
    <property type="match status" value="1"/>
</dbReference>
<dbReference type="InterPro" id="IPR011008">
    <property type="entry name" value="Dimeric_a/b-barrel"/>
</dbReference>